<reference evidence="3" key="2">
    <citation type="submission" date="2017-05" db="EMBL/GenBank/DDBJ databases">
        <authorList>
            <consortium name="The Broad Institute Genomics Platform"/>
            <consortium name="The Broad Institute Genomic Center for Infectious Diseases"/>
            <person name="Earl A."/>
            <person name="Manson A."/>
            <person name="Schwartman J."/>
            <person name="Gilmore M."/>
            <person name="Abouelleil A."/>
            <person name="Cao P."/>
            <person name="Chapman S."/>
            <person name="Cusick C."/>
            <person name="Shea T."/>
            <person name="Young S."/>
            <person name="Neafsey D."/>
            <person name="Nusbaum C."/>
            <person name="Birren B."/>
        </authorList>
    </citation>
    <scope>NUCLEOTIDE SEQUENCE</scope>
    <source>
        <strain evidence="3">9E7_DIV0242</strain>
    </source>
</reference>
<dbReference type="Proteomes" id="UP000195141">
    <property type="component" value="Chromosome"/>
</dbReference>
<evidence type="ECO:0008006" key="5">
    <source>
        <dbReference type="Google" id="ProtNLM"/>
    </source>
</evidence>
<accession>A0A242K348</accession>
<dbReference type="RefSeq" id="WP_086349920.1">
    <property type="nucleotide sequence ID" value="NZ_CP147247.1"/>
</dbReference>
<dbReference type="EMBL" id="CP147247">
    <property type="protein sequence ID" value="WYJ90191.1"/>
    <property type="molecule type" value="Genomic_DNA"/>
</dbReference>
<evidence type="ECO:0000256" key="1">
    <source>
        <dbReference type="SAM" id="Coils"/>
    </source>
</evidence>
<keyword evidence="1" id="KW-0175">Coiled coil</keyword>
<feature type="coiled-coil region" evidence="1">
    <location>
        <begin position="37"/>
        <end position="85"/>
    </location>
</feature>
<dbReference type="InterPro" id="IPR012865">
    <property type="entry name" value="DUF1642"/>
</dbReference>
<evidence type="ECO:0000313" key="4">
    <source>
        <dbReference type="Proteomes" id="UP000195141"/>
    </source>
</evidence>
<dbReference type="Pfam" id="PF07852">
    <property type="entry name" value="DUF1642"/>
    <property type="match status" value="1"/>
</dbReference>
<proteinExistence type="predicted"/>
<dbReference type="OrthoDB" id="2366280at2"/>
<evidence type="ECO:0000313" key="3">
    <source>
        <dbReference type="EMBL" id="WYJ90191.1"/>
    </source>
</evidence>
<keyword evidence="4" id="KW-1185">Reference proteome</keyword>
<dbReference type="EMBL" id="NGMM01000005">
    <property type="protein sequence ID" value="OTP13418.1"/>
    <property type="molecule type" value="Genomic_DNA"/>
</dbReference>
<protein>
    <recommendedName>
        <fullName evidence="5">DUF1642 domain-containing protein</fullName>
    </recommendedName>
</protein>
<gene>
    <name evidence="3" type="ORF">A5888_001919</name>
    <name evidence="2" type="ORF">A5888_002896</name>
</gene>
<reference evidence="3" key="3">
    <citation type="submission" date="2024-03" db="EMBL/GenBank/DDBJ databases">
        <title>The Genome Sequence of Enterococcus sp. DIV0242b.</title>
        <authorList>
            <consortium name="The Broad Institute Genomics Platform"/>
            <consortium name="The Broad Institute Microbial Omics Core"/>
            <consortium name="The Broad Institute Genomic Center for Infectious Diseases"/>
            <person name="Earl A."/>
            <person name="Manson A."/>
            <person name="Gilmore M."/>
            <person name="Schwartman J."/>
            <person name="Shea T."/>
            <person name="Abouelleil A."/>
            <person name="Cao P."/>
            <person name="Chapman S."/>
            <person name="Cusick C."/>
            <person name="Young S."/>
            <person name="Neafsey D."/>
            <person name="Nusbaum C."/>
            <person name="Birren B."/>
        </authorList>
    </citation>
    <scope>NUCLEOTIDE SEQUENCE</scope>
    <source>
        <strain evidence="3">9E7_DIV0242</strain>
    </source>
</reference>
<evidence type="ECO:0000313" key="2">
    <source>
        <dbReference type="EMBL" id="OTP13418.1"/>
    </source>
</evidence>
<organism evidence="2">
    <name type="scientific">Candidatus Enterococcus clewellii</name>
    <dbReference type="NCBI Taxonomy" id="1834193"/>
    <lineage>
        <taxon>Bacteria</taxon>
        <taxon>Bacillati</taxon>
        <taxon>Bacillota</taxon>
        <taxon>Bacilli</taxon>
        <taxon>Lactobacillales</taxon>
        <taxon>Enterococcaceae</taxon>
        <taxon>Enterococcus</taxon>
    </lineage>
</organism>
<dbReference type="AlphaFoldDB" id="A0A242K348"/>
<name>A0A242K348_9ENTE</name>
<reference evidence="2" key="1">
    <citation type="submission" date="2017-05" db="EMBL/GenBank/DDBJ databases">
        <title>The Genome Sequence of Enterococcus sp. 9E7_DIV0242.</title>
        <authorList>
            <consortium name="The Broad Institute Genomics Platform"/>
            <consortium name="The Broad Institute Genomic Center for Infectious Diseases"/>
            <person name="Earl A."/>
            <person name="Manson A."/>
            <person name="Schwartman J."/>
            <person name="Gilmore M."/>
            <person name="Abouelleil A."/>
            <person name="Cao P."/>
            <person name="Chapman S."/>
            <person name="Cusick C."/>
            <person name="Shea T."/>
            <person name="Young S."/>
            <person name="Neafsey D."/>
            <person name="Nusbaum C."/>
            <person name="Birren B."/>
        </authorList>
    </citation>
    <scope>NUCLEOTIDE SEQUENCE [LARGE SCALE GENOMIC DNA]</scope>
    <source>
        <strain evidence="2">9E7_DIV0242</strain>
    </source>
</reference>
<sequence>MGKVDEKMRDWKDCLSRYNNNERQNQGVLIRAMLFDLEQIKVEQEELQNRNQFLEKLVELNDETIEKLQDTSKNLTNKLKEQGKAVEIPEFPKHMVEIFDSCRKMSADAIRCFLDLYYQDNNKELNYYFNTNSEKCYFALLTGNYTVKQEQLYYIELPFAKTVNGFGRFAISCKSEKEQIVHTKIDLMPNQKTKFTESEIKAIDERYWPFAVKVEEEKDNG</sequence>